<dbReference type="SUPFAM" id="SSF53335">
    <property type="entry name" value="S-adenosyl-L-methionine-dependent methyltransferases"/>
    <property type="match status" value="1"/>
</dbReference>
<dbReference type="AlphaFoldDB" id="A0A179SDR6"/>
<accession>A0A179SDR6</accession>
<keyword evidence="2" id="KW-0808">Transferase</keyword>
<protein>
    <submittedName>
        <fullName evidence="2">Methyltransferase type 11</fullName>
    </submittedName>
</protein>
<gene>
    <name evidence="2" type="ORF">A5481_09660</name>
</gene>
<dbReference type="PANTHER" id="PTHR43036">
    <property type="entry name" value="OSJNBB0011N17.9 PROTEIN"/>
    <property type="match status" value="1"/>
</dbReference>
<dbReference type="STRING" id="427683.A5481_09660"/>
<reference evidence="2 3" key="1">
    <citation type="submission" date="2016-04" db="EMBL/GenBank/DDBJ databases">
        <authorList>
            <person name="Evans L.H."/>
            <person name="Alamgir A."/>
            <person name="Owens N."/>
            <person name="Weber N.D."/>
            <person name="Virtaneva K."/>
            <person name="Barbian K."/>
            <person name="Babar A."/>
            <person name="Rosenke K."/>
        </authorList>
    </citation>
    <scope>NUCLEOTIDE SEQUENCE [LARGE SCALE GENOMIC DNA]</scope>
    <source>
        <strain evidence="2 3">PMB02</strain>
    </source>
</reference>
<feature type="domain" description="Methyltransferase type 11" evidence="1">
    <location>
        <begin position="75"/>
        <end position="145"/>
    </location>
</feature>
<dbReference type="RefSeq" id="WP_048434109.1">
    <property type="nucleotide sequence ID" value="NZ_LWHQ01000016.1"/>
</dbReference>
<dbReference type="Gene3D" id="3.40.50.150">
    <property type="entry name" value="Vaccinia Virus protein VP39"/>
    <property type="match status" value="1"/>
</dbReference>
<sequence>MDQDLPELPPDAFAKIDRHPDPLFYAQPRFVTHIDAAAIAAVTDLYREVVPAGDVLDLMSSWVSHLPDEVAYASVIGHGLNAAELAANPRLTRRFVQDLNAAPDLPLDTASLDAALICVAVQYLQRPVAVLSEVARVLRPGSPVVISFSNRCFPTKAVTIWHELDGAGHAQLVGLYLERAGFAHIEGRTLRPEGGPGDPMTAVVGWSAAD</sequence>
<dbReference type="EMBL" id="LWHQ01000016">
    <property type="protein sequence ID" value="OAS25601.1"/>
    <property type="molecule type" value="Genomic_DNA"/>
</dbReference>
<organism evidence="2 3">
    <name type="scientific">Methylobacterium platani</name>
    <dbReference type="NCBI Taxonomy" id="427683"/>
    <lineage>
        <taxon>Bacteria</taxon>
        <taxon>Pseudomonadati</taxon>
        <taxon>Pseudomonadota</taxon>
        <taxon>Alphaproteobacteria</taxon>
        <taxon>Hyphomicrobiales</taxon>
        <taxon>Methylobacteriaceae</taxon>
        <taxon>Methylobacterium</taxon>
    </lineage>
</organism>
<dbReference type="InterPro" id="IPR013216">
    <property type="entry name" value="Methyltransf_11"/>
</dbReference>
<comment type="caution">
    <text evidence="2">The sequence shown here is derived from an EMBL/GenBank/DDBJ whole genome shotgun (WGS) entry which is preliminary data.</text>
</comment>
<name>A0A179SDR6_9HYPH</name>
<dbReference type="PANTHER" id="PTHR43036:SF2">
    <property type="entry name" value="OS04G0481300 PROTEIN"/>
    <property type="match status" value="1"/>
</dbReference>
<dbReference type="GO" id="GO:0008757">
    <property type="term" value="F:S-adenosylmethionine-dependent methyltransferase activity"/>
    <property type="evidence" value="ECO:0007669"/>
    <property type="project" value="InterPro"/>
</dbReference>
<dbReference type="Proteomes" id="UP000078316">
    <property type="component" value="Unassembled WGS sequence"/>
</dbReference>
<dbReference type="InterPro" id="IPR029063">
    <property type="entry name" value="SAM-dependent_MTases_sf"/>
</dbReference>
<dbReference type="OrthoDB" id="939937at2"/>
<evidence type="ECO:0000259" key="1">
    <source>
        <dbReference type="Pfam" id="PF08241"/>
    </source>
</evidence>
<evidence type="ECO:0000313" key="3">
    <source>
        <dbReference type="Proteomes" id="UP000078316"/>
    </source>
</evidence>
<proteinExistence type="predicted"/>
<keyword evidence="2" id="KW-0489">Methyltransferase</keyword>
<dbReference type="Pfam" id="PF08241">
    <property type="entry name" value="Methyltransf_11"/>
    <property type="match status" value="1"/>
</dbReference>
<evidence type="ECO:0000313" key="2">
    <source>
        <dbReference type="EMBL" id="OAS25601.1"/>
    </source>
</evidence>
<dbReference type="GO" id="GO:0032259">
    <property type="term" value="P:methylation"/>
    <property type="evidence" value="ECO:0007669"/>
    <property type="project" value="UniProtKB-KW"/>
</dbReference>